<accession>A0ABR2QXM0</accession>
<evidence type="ECO:0000313" key="3">
    <source>
        <dbReference type="Proteomes" id="UP001396334"/>
    </source>
</evidence>
<comment type="caution">
    <text evidence="2">The sequence shown here is derived from an EMBL/GenBank/DDBJ whole genome shotgun (WGS) entry which is preliminary data.</text>
</comment>
<evidence type="ECO:0000256" key="1">
    <source>
        <dbReference type="SAM" id="MobiDB-lite"/>
    </source>
</evidence>
<feature type="region of interest" description="Disordered" evidence="1">
    <location>
        <begin position="61"/>
        <end position="105"/>
    </location>
</feature>
<reference evidence="2 3" key="1">
    <citation type="journal article" date="2024" name="G3 (Bethesda)">
        <title>Genome assembly of Hibiscus sabdariffa L. provides insights into metabolisms of medicinal natural products.</title>
        <authorList>
            <person name="Kim T."/>
        </authorList>
    </citation>
    <scope>NUCLEOTIDE SEQUENCE [LARGE SCALE GENOMIC DNA]</scope>
    <source>
        <strain evidence="2">TK-2024</strain>
        <tissue evidence="2">Old leaves</tissue>
    </source>
</reference>
<evidence type="ECO:0000313" key="2">
    <source>
        <dbReference type="EMBL" id="KAK9005442.1"/>
    </source>
</evidence>
<dbReference type="EMBL" id="JBBPBN010000030">
    <property type="protein sequence ID" value="KAK9005442.1"/>
    <property type="molecule type" value="Genomic_DNA"/>
</dbReference>
<organism evidence="2 3">
    <name type="scientific">Hibiscus sabdariffa</name>
    <name type="common">roselle</name>
    <dbReference type="NCBI Taxonomy" id="183260"/>
    <lineage>
        <taxon>Eukaryota</taxon>
        <taxon>Viridiplantae</taxon>
        <taxon>Streptophyta</taxon>
        <taxon>Embryophyta</taxon>
        <taxon>Tracheophyta</taxon>
        <taxon>Spermatophyta</taxon>
        <taxon>Magnoliopsida</taxon>
        <taxon>eudicotyledons</taxon>
        <taxon>Gunneridae</taxon>
        <taxon>Pentapetalae</taxon>
        <taxon>rosids</taxon>
        <taxon>malvids</taxon>
        <taxon>Malvales</taxon>
        <taxon>Malvaceae</taxon>
        <taxon>Malvoideae</taxon>
        <taxon>Hibiscus</taxon>
    </lineage>
</organism>
<name>A0ABR2QXM0_9ROSI</name>
<sequence length="268" mass="30194">MEQSCGSADVSDEEIMVAAILLELPGLISQSRSHSLHRFAFPWGSKGKRSTWHSKLAAASLPTLKRSPPHQLEKALTSSPATPLSFPLSESDEKPLPPPKRKPHVNNLTKKKEQLLVIMKDFTRRNELLKQDIQSKKLFLHQQESENIELKAKKLKISMETGNGYNRQNWTMDQTTPKRETNKKGEYPIGGMMICWDIGGISKLNDNVGFIDLNVSTEDVVGTLNFGSSMSFDLEAATKARAAAQARLIRKQICRSKHYNNSRYSFLR</sequence>
<dbReference type="PANTHER" id="PTHR37614:SF2">
    <property type="entry name" value="OS02G0121400 PROTEIN"/>
    <property type="match status" value="1"/>
</dbReference>
<proteinExistence type="predicted"/>
<protein>
    <submittedName>
        <fullName evidence="2">Uncharacterized protein</fullName>
    </submittedName>
</protein>
<dbReference type="Proteomes" id="UP001396334">
    <property type="component" value="Unassembled WGS sequence"/>
</dbReference>
<dbReference type="PANTHER" id="PTHR37614">
    <property type="entry name" value="OS02G0121400 PROTEIN"/>
    <property type="match status" value="1"/>
</dbReference>
<gene>
    <name evidence="2" type="ORF">V6N11_042876</name>
</gene>
<keyword evidence="3" id="KW-1185">Reference proteome</keyword>